<dbReference type="SMART" id="SM00326">
    <property type="entry name" value="SH3"/>
    <property type="match status" value="5"/>
</dbReference>
<dbReference type="SUPFAM" id="SSF50729">
    <property type="entry name" value="PH domain-like"/>
    <property type="match status" value="1"/>
</dbReference>
<feature type="region of interest" description="Disordered" evidence="4">
    <location>
        <begin position="460"/>
        <end position="510"/>
    </location>
</feature>
<dbReference type="PROSITE" id="PS50010">
    <property type="entry name" value="DH_2"/>
    <property type="match status" value="1"/>
</dbReference>
<dbReference type="AlphaFoldDB" id="K1RGX4"/>
<dbReference type="PRINTS" id="PR00452">
    <property type="entry name" value="SH3DOMAIN"/>
</dbReference>
<reference evidence="5" key="1">
    <citation type="journal article" date="2012" name="Nature">
        <title>The oyster genome reveals stress adaptation and complexity of shell formation.</title>
        <authorList>
            <person name="Zhang G."/>
            <person name="Fang X."/>
            <person name="Guo X."/>
            <person name="Li L."/>
            <person name="Luo R."/>
            <person name="Xu F."/>
            <person name="Yang P."/>
            <person name="Zhang L."/>
            <person name="Wang X."/>
            <person name="Qi H."/>
            <person name="Xiong Z."/>
            <person name="Que H."/>
            <person name="Xie Y."/>
            <person name="Holland P.W."/>
            <person name="Paps J."/>
            <person name="Zhu Y."/>
            <person name="Wu F."/>
            <person name="Chen Y."/>
            <person name="Wang J."/>
            <person name="Peng C."/>
            <person name="Meng J."/>
            <person name="Yang L."/>
            <person name="Liu J."/>
            <person name="Wen B."/>
            <person name="Zhang N."/>
            <person name="Huang Z."/>
            <person name="Zhu Q."/>
            <person name="Feng Y."/>
            <person name="Mount A."/>
            <person name="Hedgecock D."/>
            <person name="Xu Z."/>
            <person name="Liu Y."/>
            <person name="Domazet-Loso T."/>
            <person name="Du Y."/>
            <person name="Sun X."/>
            <person name="Zhang S."/>
            <person name="Liu B."/>
            <person name="Cheng P."/>
            <person name="Jiang X."/>
            <person name="Li J."/>
            <person name="Fan D."/>
            <person name="Wang W."/>
            <person name="Fu W."/>
            <person name="Wang T."/>
            <person name="Wang B."/>
            <person name="Zhang J."/>
            <person name="Peng Z."/>
            <person name="Li Y."/>
            <person name="Li N."/>
            <person name="Wang J."/>
            <person name="Chen M."/>
            <person name="He Y."/>
            <person name="Tan F."/>
            <person name="Song X."/>
            <person name="Zheng Q."/>
            <person name="Huang R."/>
            <person name="Yang H."/>
            <person name="Du X."/>
            <person name="Chen L."/>
            <person name="Yang M."/>
            <person name="Gaffney P.M."/>
            <person name="Wang S."/>
            <person name="Luo L."/>
            <person name="She Z."/>
            <person name="Ming Y."/>
            <person name="Huang W."/>
            <person name="Zhang S."/>
            <person name="Huang B."/>
            <person name="Zhang Y."/>
            <person name="Qu T."/>
            <person name="Ni P."/>
            <person name="Miao G."/>
            <person name="Wang J."/>
            <person name="Wang Q."/>
            <person name="Steinberg C.E."/>
            <person name="Wang H."/>
            <person name="Li N."/>
            <person name="Qian L."/>
            <person name="Zhang G."/>
            <person name="Li Y."/>
            <person name="Yang H."/>
            <person name="Liu X."/>
            <person name="Wang J."/>
            <person name="Yin Y."/>
            <person name="Wang J."/>
        </authorList>
    </citation>
    <scope>NUCLEOTIDE SEQUENCE [LARGE SCALE GENOMIC DNA]</scope>
    <source>
        <strain evidence="5">05x7-T-G4-1.051#20</strain>
    </source>
</reference>
<dbReference type="PANTHER" id="PTHR46006">
    <property type="entry name" value="RHO GUANINE NUCLEOTIDE EXCHANGE FACTOR AT 64C, ISOFORM A"/>
    <property type="match status" value="1"/>
</dbReference>
<dbReference type="Pfam" id="PF14604">
    <property type="entry name" value="SH3_9"/>
    <property type="match status" value="2"/>
</dbReference>
<dbReference type="CDD" id="cd08375">
    <property type="entry name" value="C2_Intersectin"/>
    <property type="match status" value="1"/>
</dbReference>
<dbReference type="SUPFAM" id="SSF48065">
    <property type="entry name" value="DBL homology domain (DH-domain)"/>
    <property type="match status" value="1"/>
</dbReference>
<keyword evidence="3" id="KW-0963">Cytoplasm</keyword>
<keyword evidence="2" id="KW-0728">SH3 domain</keyword>
<dbReference type="InterPro" id="IPR051480">
    <property type="entry name" value="Endocytic_GEF_Adapter"/>
</dbReference>
<dbReference type="PRINTS" id="PR00499">
    <property type="entry name" value="P67PHOX"/>
</dbReference>
<feature type="region of interest" description="Disordered" evidence="4">
    <location>
        <begin position="643"/>
        <end position="677"/>
    </location>
</feature>
<organism evidence="5">
    <name type="scientific">Magallana gigas</name>
    <name type="common">Pacific oyster</name>
    <name type="synonym">Crassostrea gigas</name>
    <dbReference type="NCBI Taxonomy" id="29159"/>
    <lineage>
        <taxon>Eukaryota</taxon>
        <taxon>Metazoa</taxon>
        <taxon>Spiralia</taxon>
        <taxon>Lophotrochozoa</taxon>
        <taxon>Mollusca</taxon>
        <taxon>Bivalvia</taxon>
        <taxon>Autobranchia</taxon>
        <taxon>Pteriomorphia</taxon>
        <taxon>Ostreida</taxon>
        <taxon>Ostreoidea</taxon>
        <taxon>Ostreidae</taxon>
        <taxon>Magallana</taxon>
    </lineage>
</organism>
<dbReference type="SMART" id="SM00233">
    <property type="entry name" value="PH"/>
    <property type="match status" value="1"/>
</dbReference>
<dbReference type="InterPro" id="IPR000219">
    <property type="entry name" value="DH_dom"/>
</dbReference>
<dbReference type="CDD" id="cd11838">
    <property type="entry name" value="SH3_Intersectin_3"/>
    <property type="match status" value="1"/>
</dbReference>
<dbReference type="InterPro" id="IPR001849">
    <property type="entry name" value="PH_domain"/>
</dbReference>
<dbReference type="GO" id="GO:0035025">
    <property type="term" value="P:positive regulation of Rho protein signal transduction"/>
    <property type="evidence" value="ECO:0007669"/>
    <property type="project" value="TreeGrafter"/>
</dbReference>
<evidence type="ECO:0000256" key="2">
    <source>
        <dbReference type="ARBA" id="ARBA00022443"/>
    </source>
</evidence>
<dbReference type="Gene3D" id="2.60.40.150">
    <property type="entry name" value="C2 domain"/>
    <property type="match status" value="1"/>
</dbReference>
<protein>
    <submittedName>
        <fullName evidence="5">Intersectin-1</fullName>
    </submittedName>
</protein>
<dbReference type="SUPFAM" id="SSF50044">
    <property type="entry name" value="SH3-domain"/>
    <property type="match status" value="5"/>
</dbReference>
<dbReference type="SMART" id="SM00239">
    <property type="entry name" value="C2"/>
    <property type="match status" value="1"/>
</dbReference>
<name>K1RGX4_MAGGI</name>
<dbReference type="InterPro" id="IPR035892">
    <property type="entry name" value="C2_domain_sf"/>
</dbReference>
<dbReference type="Pfam" id="PF00168">
    <property type="entry name" value="C2"/>
    <property type="match status" value="1"/>
</dbReference>
<dbReference type="GO" id="GO:0005085">
    <property type="term" value="F:guanyl-nucleotide exchange factor activity"/>
    <property type="evidence" value="ECO:0007669"/>
    <property type="project" value="InterPro"/>
</dbReference>
<dbReference type="FunFam" id="2.30.30.40:FF:000072">
    <property type="entry name" value="Unconventional Myosin IB"/>
    <property type="match status" value="2"/>
</dbReference>
<comment type="subcellular location">
    <subcellularLocation>
        <location evidence="1">Cytoplasm</location>
    </subcellularLocation>
</comment>
<evidence type="ECO:0000313" key="5">
    <source>
        <dbReference type="EMBL" id="EKC40680.1"/>
    </source>
</evidence>
<gene>
    <name evidence="5" type="ORF">CGI_10014105</name>
</gene>
<proteinExistence type="predicted"/>
<dbReference type="Pfam" id="PF00018">
    <property type="entry name" value="SH3_1"/>
    <property type="match status" value="2"/>
</dbReference>
<dbReference type="SMART" id="SM00325">
    <property type="entry name" value="RhoGEF"/>
    <property type="match status" value="1"/>
</dbReference>
<feature type="region of interest" description="Disordered" evidence="4">
    <location>
        <begin position="1"/>
        <end position="86"/>
    </location>
</feature>
<dbReference type="InterPro" id="IPR036028">
    <property type="entry name" value="SH3-like_dom_sf"/>
</dbReference>
<sequence>MKRENEARMEKERKEQEKREKIRQEQERRRLAEMERQMEKQRQIEREREEQRQKMMEQREAARREVDRQRQMEWERQRKEQLLSEKAREYEQLGSIKSRASNLKCELESQVARSTPTSDAWAAFSNDTQTSSASNDIWSAAFADVKTDTAQGGDIWGSSGSSQQTAVTSSKQKGCKYKALYPFEARNPDELTLNPEDIVWVPEDQTGAEDGWMGGEIDGRKGWFPKDYVEKLPEEQSSQFNAFGSAFSSEPVASAFPVKESLYNTPADSPTPGQGATAPEGLQAQALYPWKAKKENHLSFNKGDIIHVKEQQEMWWSGDLNGQTGWFPKSYVKMVSGPTSKQISGTPAGTSSAPAVTVEINDAPAIVEHPAEEEPYVAMYSYTSSEPGDLTFNQGQLIQVTKKDGDWWTGSIGERSGIFPANYVKAAEQQAVEPDSQQTLDSVITEQGFVPVDDLMSSDSWSDPGLLKSTQTLPPSQADTTSPPFPSPTTLDPSLQNEANLQPPVLPPDKPKLVEKSVTFEDPFSEEIFSPCDSMATEVKDAFGSKDALNSPFGDDPFSSDAFSALTQQKAGTSSTLKKPEIASVIAAYTATGAEQLSLNPGQLIQVRKKSPSGWWEGELQARGQKKKIGWFPANYVKILGGGSSARSTPDSSSQNNSPASTLHRTATPTIPAPQPQKSAIVESKYVDQVIALYPYSAQNEDELTFHKDSVINVMSKDDADWWQGEVNGTVGMFPSNYVGALTSPPQENTWSSDPAVLAQTSSVESKRQNYIHELINTEETYMADMSIVLDAFYEPMANSKVMTQEELDMIFVNWKELILCNTKLLKSVRVRKKMCGKGQVIQIIGDVLCENIPHMTPYIRFCSCQLNAAALIQRYTENSSEFKEIQKKCVQNPKTKGMPLSSFLLKPMQRITKYPLMIQKILQYTPETHPDRQNLEDALAKAEELCSQVNEGVRERENCDKLEWMQNHVQCEGLQERLIFNSVTNCLGPRKLLYHGTMYKAKGHKELVGFLFNDFLLLATPLSSATSNSLFDAKTKAQYRMYKSPIFLNEVMVRRLGEDDNDCLFQVSHVDRVYNLKAPSLTERESWVRHIDAASKLFLDTEKQKREKLYNLGQKSHMMGRLLVIIQEGINLAPTADVRKINGVGRLLVVLLEGCDLQASDVNGKSDPYCEVSMGIQEHKTKVIQATLNPRWNASMQFTIKDLEQDVLCITVFDRDLFSPNDFLGRTEMRVNDILTESRTRKGPITKRLLLHEVSSGEVVVKLDLQLYDNYT</sequence>
<dbReference type="Gene3D" id="2.30.29.30">
    <property type="entry name" value="Pleckstrin-homology domain (PH domain)/Phosphotyrosine-binding domain (PTB)"/>
    <property type="match status" value="1"/>
</dbReference>
<evidence type="ECO:0000256" key="3">
    <source>
        <dbReference type="ARBA" id="ARBA00022490"/>
    </source>
</evidence>
<dbReference type="HOGENOM" id="CLU_002819_3_0_1"/>
<dbReference type="InterPro" id="IPR001452">
    <property type="entry name" value="SH3_domain"/>
</dbReference>
<dbReference type="Gene3D" id="1.20.900.10">
    <property type="entry name" value="Dbl homology (DH) domain"/>
    <property type="match status" value="1"/>
</dbReference>
<evidence type="ECO:0000256" key="1">
    <source>
        <dbReference type="ARBA" id="ARBA00004496"/>
    </source>
</evidence>
<dbReference type="PROSITE" id="PS50002">
    <property type="entry name" value="SH3"/>
    <property type="match status" value="5"/>
</dbReference>
<dbReference type="CDD" id="cd11837">
    <property type="entry name" value="SH3_Intersectin_2"/>
    <property type="match status" value="1"/>
</dbReference>
<dbReference type="SUPFAM" id="SSF49562">
    <property type="entry name" value="C2 domain (Calcium/lipid-binding domain, CaLB)"/>
    <property type="match status" value="1"/>
</dbReference>
<dbReference type="InterPro" id="IPR000008">
    <property type="entry name" value="C2_dom"/>
</dbReference>
<dbReference type="InterPro" id="IPR035899">
    <property type="entry name" value="DBL_dom_sf"/>
</dbReference>
<feature type="compositionally biased region" description="Polar residues" evidence="4">
    <location>
        <begin position="645"/>
        <end position="665"/>
    </location>
</feature>
<dbReference type="InterPro" id="IPR011993">
    <property type="entry name" value="PH-like_dom_sf"/>
</dbReference>
<feature type="compositionally biased region" description="Polar residues" evidence="4">
    <location>
        <begin position="468"/>
        <end position="478"/>
    </location>
</feature>
<dbReference type="CDD" id="cd11840">
    <property type="entry name" value="SH3_Intersectin_5"/>
    <property type="match status" value="1"/>
</dbReference>
<dbReference type="PROSITE" id="PS50003">
    <property type="entry name" value="PH_DOMAIN"/>
    <property type="match status" value="1"/>
</dbReference>
<dbReference type="Gene3D" id="2.30.30.40">
    <property type="entry name" value="SH3 Domains"/>
    <property type="match status" value="5"/>
</dbReference>
<dbReference type="Pfam" id="PF16652">
    <property type="entry name" value="PH_13"/>
    <property type="match status" value="1"/>
</dbReference>
<dbReference type="EMBL" id="JH816523">
    <property type="protein sequence ID" value="EKC40680.1"/>
    <property type="molecule type" value="Genomic_DNA"/>
</dbReference>
<dbReference type="CDD" id="cd11839">
    <property type="entry name" value="SH3_Intersectin_4"/>
    <property type="match status" value="1"/>
</dbReference>
<evidence type="ECO:0000256" key="4">
    <source>
        <dbReference type="SAM" id="MobiDB-lite"/>
    </source>
</evidence>
<dbReference type="CDD" id="cd00160">
    <property type="entry name" value="RhoGEF"/>
    <property type="match status" value="1"/>
</dbReference>
<dbReference type="Pfam" id="PF00621">
    <property type="entry name" value="RhoGEF"/>
    <property type="match status" value="1"/>
</dbReference>
<dbReference type="FunFam" id="2.60.40.150:FF:000029">
    <property type="entry name" value="Intersectin 1"/>
    <property type="match status" value="1"/>
</dbReference>
<accession>K1RGX4</accession>
<dbReference type="PANTHER" id="PTHR46006:SF6">
    <property type="entry name" value="INTERSECTIN-2 ISOFORM X1"/>
    <property type="match status" value="1"/>
</dbReference>
<dbReference type="Pfam" id="PF07653">
    <property type="entry name" value="SH3_2"/>
    <property type="match status" value="1"/>
</dbReference>
<dbReference type="GO" id="GO:0005737">
    <property type="term" value="C:cytoplasm"/>
    <property type="evidence" value="ECO:0007669"/>
    <property type="project" value="UniProtKB-SubCell"/>
</dbReference>
<dbReference type="PROSITE" id="PS50004">
    <property type="entry name" value="C2"/>
    <property type="match status" value="1"/>
</dbReference>
<dbReference type="InParanoid" id="K1RGX4"/>